<gene>
    <name evidence="13" type="ORF">RIF29_30852</name>
</gene>
<dbReference type="InterPro" id="IPR011320">
    <property type="entry name" value="RNase_H1_N"/>
</dbReference>
<reference evidence="13 14" key="1">
    <citation type="submission" date="2024-01" db="EMBL/GenBank/DDBJ databases">
        <title>The genomes of 5 underutilized Papilionoideae crops provide insights into root nodulation and disease resistanc.</title>
        <authorList>
            <person name="Yuan L."/>
        </authorList>
    </citation>
    <scope>NUCLEOTIDE SEQUENCE [LARGE SCALE GENOMIC DNA]</scope>
    <source>
        <strain evidence="13">ZHUSHIDOU_FW_LH</strain>
        <tissue evidence="13">Leaf</tissue>
    </source>
</reference>
<evidence type="ECO:0000256" key="4">
    <source>
        <dbReference type="ARBA" id="ARBA00012180"/>
    </source>
</evidence>
<dbReference type="SUPFAM" id="SSF55658">
    <property type="entry name" value="L9 N-domain-like"/>
    <property type="match status" value="1"/>
</dbReference>
<evidence type="ECO:0000313" key="14">
    <source>
        <dbReference type="Proteomes" id="UP001372338"/>
    </source>
</evidence>
<dbReference type="Gene3D" id="3.40.970.10">
    <property type="entry name" value="Ribonuclease H1, N-terminal domain"/>
    <property type="match status" value="1"/>
</dbReference>
<name>A0AAN9EIQ8_CROPI</name>
<evidence type="ECO:0000256" key="10">
    <source>
        <dbReference type="ARBA" id="ARBA00022842"/>
    </source>
</evidence>
<comment type="similarity">
    <text evidence="3">Belongs to the RNase H family.</text>
</comment>
<organism evidence="13 14">
    <name type="scientific">Crotalaria pallida</name>
    <name type="common">Smooth rattlebox</name>
    <name type="synonym">Crotalaria striata</name>
    <dbReference type="NCBI Taxonomy" id="3830"/>
    <lineage>
        <taxon>Eukaryota</taxon>
        <taxon>Viridiplantae</taxon>
        <taxon>Streptophyta</taxon>
        <taxon>Embryophyta</taxon>
        <taxon>Tracheophyta</taxon>
        <taxon>Spermatophyta</taxon>
        <taxon>Magnoliopsida</taxon>
        <taxon>eudicotyledons</taxon>
        <taxon>Gunneridae</taxon>
        <taxon>Pentapetalae</taxon>
        <taxon>rosids</taxon>
        <taxon>fabids</taxon>
        <taxon>Fabales</taxon>
        <taxon>Fabaceae</taxon>
        <taxon>Papilionoideae</taxon>
        <taxon>50 kb inversion clade</taxon>
        <taxon>genistoids sensu lato</taxon>
        <taxon>core genistoids</taxon>
        <taxon>Crotalarieae</taxon>
        <taxon>Crotalaria</taxon>
    </lineage>
</organism>
<feature type="compositionally biased region" description="Basic and acidic residues" evidence="11">
    <location>
        <begin position="426"/>
        <end position="440"/>
    </location>
</feature>
<comment type="caution">
    <text evidence="13">The sequence shown here is derived from an EMBL/GenBank/DDBJ whole genome shotgun (WGS) entry which is preliminary data.</text>
</comment>
<dbReference type="InterPro" id="IPR009027">
    <property type="entry name" value="Ribosomal_bL9/RNase_H1_N"/>
</dbReference>
<keyword evidence="7" id="KW-0479">Metal-binding</keyword>
<evidence type="ECO:0000256" key="1">
    <source>
        <dbReference type="ARBA" id="ARBA00001946"/>
    </source>
</evidence>
<dbReference type="GO" id="GO:0046872">
    <property type="term" value="F:metal ion binding"/>
    <property type="evidence" value="ECO:0007669"/>
    <property type="project" value="UniProtKB-KW"/>
</dbReference>
<keyword evidence="6" id="KW-0540">Nuclease</keyword>
<keyword evidence="8" id="KW-0255">Endonuclease</keyword>
<feature type="domain" description="Ribonuclease H1 N-terminal" evidence="12">
    <location>
        <begin position="26"/>
        <end position="65"/>
    </location>
</feature>
<evidence type="ECO:0000313" key="13">
    <source>
        <dbReference type="EMBL" id="KAK7257120.1"/>
    </source>
</evidence>
<evidence type="ECO:0000256" key="3">
    <source>
        <dbReference type="ARBA" id="ARBA00005300"/>
    </source>
</evidence>
<keyword evidence="14" id="KW-1185">Reference proteome</keyword>
<evidence type="ECO:0000256" key="7">
    <source>
        <dbReference type="ARBA" id="ARBA00022723"/>
    </source>
</evidence>
<dbReference type="EMBL" id="JAYWIO010000006">
    <property type="protein sequence ID" value="KAK7257120.1"/>
    <property type="molecule type" value="Genomic_DNA"/>
</dbReference>
<evidence type="ECO:0000256" key="9">
    <source>
        <dbReference type="ARBA" id="ARBA00022801"/>
    </source>
</evidence>
<evidence type="ECO:0000259" key="12">
    <source>
        <dbReference type="Pfam" id="PF01693"/>
    </source>
</evidence>
<comment type="function">
    <text evidence="2">Endonuclease that specifically degrades the RNA of RNA-DNA hybrids.</text>
</comment>
<dbReference type="Proteomes" id="UP001372338">
    <property type="component" value="Unassembled WGS sequence"/>
</dbReference>
<dbReference type="Pfam" id="PF01693">
    <property type="entry name" value="Cauli_VI"/>
    <property type="match status" value="1"/>
</dbReference>
<evidence type="ECO:0000256" key="2">
    <source>
        <dbReference type="ARBA" id="ARBA00004065"/>
    </source>
</evidence>
<dbReference type="EC" id="3.1.26.4" evidence="4"/>
<keyword evidence="10" id="KW-0460">Magnesium</keyword>
<proteinExistence type="inferred from homology"/>
<comment type="cofactor">
    <cofactor evidence="1">
        <name>Mg(2+)</name>
        <dbReference type="ChEBI" id="CHEBI:18420"/>
    </cofactor>
</comment>
<evidence type="ECO:0000256" key="8">
    <source>
        <dbReference type="ARBA" id="ARBA00022759"/>
    </source>
</evidence>
<protein>
    <recommendedName>
        <fullName evidence="5">Ribonuclease H</fullName>
        <ecNumber evidence="4">3.1.26.4</ecNumber>
    </recommendedName>
</protein>
<dbReference type="GO" id="GO:0004523">
    <property type="term" value="F:RNA-DNA hybrid ribonuclease activity"/>
    <property type="evidence" value="ECO:0007669"/>
    <property type="project" value="UniProtKB-EC"/>
</dbReference>
<accession>A0AAN9EIQ8</accession>
<dbReference type="InterPro" id="IPR037056">
    <property type="entry name" value="RNase_H1_N_sf"/>
</dbReference>
<feature type="region of interest" description="Disordered" evidence="11">
    <location>
        <begin position="409"/>
        <end position="497"/>
    </location>
</feature>
<keyword evidence="9" id="KW-0378">Hydrolase</keyword>
<feature type="compositionally biased region" description="Low complexity" evidence="11">
    <location>
        <begin position="474"/>
        <end position="489"/>
    </location>
</feature>
<dbReference type="FunFam" id="3.40.970.10:FF:000002">
    <property type="entry name" value="Ribonuclease H"/>
    <property type="match status" value="1"/>
</dbReference>
<evidence type="ECO:0000256" key="11">
    <source>
        <dbReference type="SAM" id="MobiDB-lite"/>
    </source>
</evidence>
<sequence>MEGPGKGKGLGGKQSWSKGNRRRSRFYNVYVGRRTGVYCSWDECHMQVNGFSGASYKSFDSYEEAIQMWERHLRLVGNEESIHHHPVNGEGSSYGGGEGRVGEEVQTTETETLLAALVRAIKPLAKKACVEVCPSKVRGLSIKGGLHCTFIAETQGKQKSSYCAITEISAVIMEGGNDNIFNGEDLHGSGKECMGHSSQIQGLDFENDSILPKNGNESPLNALETANQEVRLLSDATKDVSAETHEHFNPMDPQQCMAVFLEEMRKRMQLFDELMKARMDVFDTAIAQTNQSVKMLELVVCENHNLNTMNSIKSVDEIEQQIMNHKELIEPSVLRHKECESAVETVVQEDPNPKPSDPIKVHFTTVVGETAAQINKKHKTPTPLKDLVIDVTDDDISIDLHDFALAEPDTDDELKGAPLASTLQPPRDKGKRLFDSRAHPTDNQQKTWKTVVSKPPSDPSNKRQESTLGTPTHSKVGNVSQKKVKVSSSGKGGRALGKARGAGIPKLYKTLFRPTSDMELSTKEAQVFAYIFGSALDLNEVLLSIGDILVTRGEFYCFLPGRAISAKMIKLVALKLSVMQHYYSGITTWCFPPNFAEEVITGNDLDFMLEKYARRWIHACDALKFCAVIHAIVSAPYFGANIHSCEEFCDWEMMDARGIPNCGNSDSSSVWVVDWMEMDDSFQPNLIGVLKDIHVRVKTPLALVMGPYNLFKRQTEAYALEKWNEFNYSITKLPLKLKFHFWKTLI</sequence>
<feature type="compositionally biased region" description="Polar residues" evidence="11">
    <location>
        <begin position="441"/>
        <end position="450"/>
    </location>
</feature>
<evidence type="ECO:0000256" key="5">
    <source>
        <dbReference type="ARBA" id="ARBA00017721"/>
    </source>
</evidence>
<evidence type="ECO:0000256" key="6">
    <source>
        <dbReference type="ARBA" id="ARBA00022722"/>
    </source>
</evidence>
<dbReference type="AlphaFoldDB" id="A0AAN9EIQ8"/>